<keyword evidence="4 6" id="KW-0238">DNA-binding</keyword>
<dbReference type="InterPro" id="IPR014284">
    <property type="entry name" value="RNA_pol_sigma-70_dom"/>
</dbReference>
<dbReference type="PIRSF" id="PIRSF000767">
    <property type="entry name" value="RNA_pol_sigma_SigB/C/D"/>
    <property type="match status" value="1"/>
</dbReference>
<dbReference type="InterPro" id="IPR009042">
    <property type="entry name" value="RNA_pol_sigma70_r1_2"/>
</dbReference>
<comment type="similarity">
    <text evidence="1 6">Belongs to the sigma-70 factor family.</text>
</comment>
<dbReference type="SUPFAM" id="SSF88659">
    <property type="entry name" value="Sigma3 and sigma4 domains of RNA polymerase sigma factors"/>
    <property type="match status" value="2"/>
</dbReference>
<dbReference type="Gene3D" id="1.10.601.10">
    <property type="entry name" value="RNA Polymerase Primary Sigma Factor"/>
    <property type="match status" value="1"/>
</dbReference>
<dbReference type="InterPro" id="IPR007630">
    <property type="entry name" value="RNA_pol_sigma70_r4"/>
</dbReference>
<dbReference type="InterPro" id="IPR000943">
    <property type="entry name" value="RNA_pol_sigma70"/>
</dbReference>
<sequence>MAATVAAAAALTPCSLLEDARPPAVQYSSAVLCLDLNGRGATGKRAVVLRAGDGASSSTIGAMVVACALASVRQTTRRTSSSLNFLLPKRRMLNGLPLLTPPSKKAPKGSSNVGALKVDAVVVTENWLVSNEAAAAAAAEEAMTLAKAAAMAASDAAAYAQAQSVTFDSQEFPSEMDLLRLERARLSEMERFQMIELDMEPDVSQTENNYQNSQLGTMSDGSTAVANKATEAVAVGLQTGSLTDFQFEDETHDSVDSKGREDVMVRSSRRVHRLQKRERALEKAEKVAAIIASNSAHFRPKKIQGAQELSDPICSYLRDIGRTKLLTAAEEVELSRGIQDLLKLEKVRSNLKEEIGHEPTMVEWACAAGMEQNPFETRIRNGRFCKDKMVNSNLRLVVSIAKNYQGRGMTLQDLIQEGSMGLIRGAEKFDPNKGFKFSTYAHWWIRQAVTRAIADQSRTIRLPIHLYEVISRINKAKKMLAQEHGRQPHDEEVAELVGMTVDKLKTVVKSARAPTSMERPIGKEKDSTVGDLVPDRGIESAEDAISKQLLKQDLAAVLHTLNPRERDVLRLRYGLDDGRTKTLEEIGHIFRVTRERIRQIEAKAMRKLRQPSRNNALREYLEIC</sequence>
<evidence type="ECO:0000256" key="5">
    <source>
        <dbReference type="ARBA" id="ARBA00023163"/>
    </source>
</evidence>
<evidence type="ECO:0000256" key="2">
    <source>
        <dbReference type="ARBA" id="ARBA00023015"/>
    </source>
</evidence>
<keyword evidence="2 6" id="KW-0805">Transcription regulation</keyword>
<comment type="subcellular location">
    <subcellularLocation>
        <location evidence="6">Plastid</location>
        <location evidence="6">Chloroplast</location>
    </subcellularLocation>
</comment>
<dbReference type="PANTHER" id="PTHR30603">
    <property type="entry name" value="RNA POLYMERASE SIGMA FACTOR RPO"/>
    <property type="match status" value="1"/>
</dbReference>
<keyword evidence="10" id="KW-1185">Reference proteome</keyword>
<dbReference type="EMBL" id="OZ023713">
    <property type="protein sequence ID" value="CAK9861860.1"/>
    <property type="molecule type" value="Genomic_DNA"/>
</dbReference>
<dbReference type="SUPFAM" id="SSF88946">
    <property type="entry name" value="Sigma2 domain of RNA polymerase sigma factors"/>
    <property type="match status" value="1"/>
</dbReference>
<protein>
    <recommendedName>
        <fullName evidence="6">RNA polymerase sigma factor</fullName>
    </recommendedName>
</protein>
<dbReference type="InterPro" id="IPR016262">
    <property type="entry name" value="RNA_pol_sigma_SigB/C/D/F"/>
</dbReference>
<evidence type="ECO:0000313" key="10">
    <source>
        <dbReference type="Proteomes" id="UP001497522"/>
    </source>
</evidence>
<evidence type="ECO:0000259" key="7">
    <source>
        <dbReference type="PROSITE" id="PS00715"/>
    </source>
</evidence>
<evidence type="ECO:0000256" key="1">
    <source>
        <dbReference type="ARBA" id="ARBA00007788"/>
    </source>
</evidence>
<dbReference type="PROSITE" id="PS00715">
    <property type="entry name" value="SIGMA70_1"/>
    <property type="match status" value="1"/>
</dbReference>
<dbReference type="InterPro" id="IPR017848">
    <property type="entry name" value="RNA_pol_sigma_RpoD/SigA_cyanob"/>
</dbReference>
<evidence type="ECO:0000259" key="8">
    <source>
        <dbReference type="PROSITE" id="PS00716"/>
    </source>
</evidence>
<dbReference type="Pfam" id="PF04539">
    <property type="entry name" value="Sigma70_r3"/>
    <property type="match status" value="1"/>
</dbReference>
<keyword evidence="5 6" id="KW-0804">Transcription</keyword>
<dbReference type="CDD" id="cd06171">
    <property type="entry name" value="Sigma70_r4"/>
    <property type="match status" value="1"/>
</dbReference>
<accession>A0ABP1AH32</accession>
<dbReference type="InterPro" id="IPR036388">
    <property type="entry name" value="WH-like_DNA-bd_sf"/>
</dbReference>
<dbReference type="PROSITE" id="PS00716">
    <property type="entry name" value="SIGMA70_2"/>
    <property type="match status" value="1"/>
</dbReference>
<gene>
    <name evidence="9" type="ORF">CSSPJE1EN2_LOCUS4855</name>
</gene>
<dbReference type="PRINTS" id="PR00046">
    <property type="entry name" value="SIGMA70FCT"/>
</dbReference>
<dbReference type="PANTHER" id="PTHR30603:SF47">
    <property type="entry name" value="RNA POLYMERASE SIGMA FACTOR SIGD, CHLOROPLASTIC"/>
    <property type="match status" value="1"/>
</dbReference>
<dbReference type="Gene3D" id="1.10.10.10">
    <property type="entry name" value="Winged helix-like DNA-binding domain superfamily/Winged helix DNA-binding domain"/>
    <property type="match status" value="2"/>
</dbReference>
<keyword evidence="6" id="KW-0150">Chloroplast</keyword>
<feature type="domain" description="RNA polymerase sigma-70" evidence="8">
    <location>
        <begin position="582"/>
        <end position="608"/>
    </location>
</feature>
<dbReference type="InterPro" id="IPR013325">
    <property type="entry name" value="RNA_pol_sigma_r2"/>
</dbReference>
<evidence type="ECO:0000256" key="6">
    <source>
        <dbReference type="PIRNR" id="PIRNR000767"/>
    </source>
</evidence>
<keyword evidence="6" id="KW-0934">Plastid</keyword>
<name>A0ABP1AH32_9BRYO</name>
<dbReference type="InterPro" id="IPR007624">
    <property type="entry name" value="RNA_pol_sigma70_r3"/>
</dbReference>
<comment type="function">
    <text evidence="6">Sigma factors are initiation factors that promote the attachment of plastid-encoded RNA polymerase (PEP) to specific initiation sites and are then released.</text>
</comment>
<dbReference type="Pfam" id="PF00140">
    <property type="entry name" value="Sigma70_r1_2"/>
    <property type="match status" value="1"/>
</dbReference>
<dbReference type="InterPro" id="IPR050239">
    <property type="entry name" value="Sigma-70_RNA_pol_init_factors"/>
</dbReference>
<feature type="domain" description="RNA polymerase sigma-70" evidence="7">
    <location>
        <begin position="413"/>
        <end position="426"/>
    </location>
</feature>
<organism evidence="9 10">
    <name type="scientific">Sphagnum jensenii</name>
    <dbReference type="NCBI Taxonomy" id="128206"/>
    <lineage>
        <taxon>Eukaryota</taxon>
        <taxon>Viridiplantae</taxon>
        <taxon>Streptophyta</taxon>
        <taxon>Embryophyta</taxon>
        <taxon>Bryophyta</taxon>
        <taxon>Sphagnophytina</taxon>
        <taxon>Sphagnopsida</taxon>
        <taxon>Sphagnales</taxon>
        <taxon>Sphagnaceae</taxon>
        <taxon>Sphagnum</taxon>
    </lineage>
</organism>
<keyword evidence="3 6" id="KW-0731">Sigma factor</keyword>
<dbReference type="InterPro" id="IPR013324">
    <property type="entry name" value="RNA_pol_sigma_r3/r4-like"/>
</dbReference>
<dbReference type="Pfam" id="PF04545">
    <property type="entry name" value="Sigma70_r4"/>
    <property type="match status" value="1"/>
</dbReference>
<dbReference type="Pfam" id="PF04542">
    <property type="entry name" value="Sigma70_r2"/>
    <property type="match status" value="1"/>
</dbReference>
<dbReference type="NCBIfam" id="TIGR02997">
    <property type="entry name" value="Sig70-cyanoRpoD"/>
    <property type="match status" value="1"/>
</dbReference>
<evidence type="ECO:0000256" key="3">
    <source>
        <dbReference type="ARBA" id="ARBA00023082"/>
    </source>
</evidence>
<dbReference type="NCBIfam" id="TIGR02937">
    <property type="entry name" value="sigma70-ECF"/>
    <property type="match status" value="1"/>
</dbReference>
<reference evidence="9" key="1">
    <citation type="submission" date="2024-03" db="EMBL/GenBank/DDBJ databases">
        <authorList>
            <consortium name="ELIXIR-Norway"/>
            <consortium name="Elixir Norway"/>
        </authorList>
    </citation>
    <scope>NUCLEOTIDE SEQUENCE</scope>
</reference>
<dbReference type="InterPro" id="IPR007627">
    <property type="entry name" value="RNA_pol_sigma70_r2"/>
</dbReference>
<evidence type="ECO:0000313" key="9">
    <source>
        <dbReference type="EMBL" id="CAK9861860.1"/>
    </source>
</evidence>
<evidence type="ECO:0000256" key="4">
    <source>
        <dbReference type="ARBA" id="ARBA00023125"/>
    </source>
</evidence>
<proteinExistence type="inferred from homology"/>
<dbReference type="Proteomes" id="UP001497522">
    <property type="component" value="Chromosome 12"/>
</dbReference>